<protein>
    <recommendedName>
        <fullName evidence="2">DUF2231 domain-containing protein</fullName>
    </recommendedName>
</protein>
<keyword evidence="4" id="KW-1185">Reference proteome</keyword>
<accession>A0ABQ5QXB9</accession>
<proteinExistence type="predicted"/>
<feature type="transmembrane region" description="Helical" evidence="1">
    <location>
        <begin position="81"/>
        <end position="102"/>
    </location>
</feature>
<dbReference type="Pfam" id="PF09990">
    <property type="entry name" value="DUF2231"/>
    <property type="match status" value="1"/>
</dbReference>
<keyword evidence="1" id="KW-0472">Membrane</keyword>
<keyword evidence="1" id="KW-1133">Transmembrane helix</keyword>
<dbReference type="Proteomes" id="UP001144280">
    <property type="component" value="Unassembled WGS sequence"/>
</dbReference>
<dbReference type="EMBL" id="BSDI01000016">
    <property type="protein sequence ID" value="GLH98354.1"/>
    <property type="molecule type" value="Genomic_DNA"/>
</dbReference>
<keyword evidence="1" id="KW-0812">Transmembrane</keyword>
<feature type="domain" description="DUF2231" evidence="2">
    <location>
        <begin position="9"/>
        <end position="143"/>
    </location>
</feature>
<feature type="transmembrane region" description="Helical" evidence="1">
    <location>
        <begin position="108"/>
        <end position="129"/>
    </location>
</feature>
<feature type="transmembrane region" description="Helical" evidence="1">
    <location>
        <begin position="47"/>
        <end position="69"/>
    </location>
</feature>
<comment type="caution">
    <text evidence="3">The sequence shown here is derived from an EMBL/GenBank/DDBJ whole genome shotgun (WGS) entry which is preliminary data.</text>
</comment>
<organism evidence="3 4">
    <name type="scientific">Phytohabitans aurantiacus</name>
    <dbReference type="NCBI Taxonomy" id="3016789"/>
    <lineage>
        <taxon>Bacteria</taxon>
        <taxon>Bacillati</taxon>
        <taxon>Actinomycetota</taxon>
        <taxon>Actinomycetes</taxon>
        <taxon>Micromonosporales</taxon>
        <taxon>Micromonosporaceae</taxon>
    </lineage>
</organism>
<dbReference type="RefSeq" id="WP_281897149.1">
    <property type="nucleotide sequence ID" value="NZ_BSDI01000016.1"/>
</dbReference>
<evidence type="ECO:0000259" key="2">
    <source>
        <dbReference type="Pfam" id="PF09990"/>
    </source>
</evidence>
<evidence type="ECO:0000256" key="1">
    <source>
        <dbReference type="SAM" id="Phobius"/>
    </source>
</evidence>
<gene>
    <name evidence="3" type="ORF">Pa4123_36290</name>
</gene>
<sequence length="162" mass="16983">METRLKISGHPVHPMLMTLPLGLFVCAALFDFGAVIGGLAFLGQVGYWTIVAGLFAAVLAAGAGMVDLWDVPGGAGKRRSVAYLLVNLVMVALYALVCMVRVETQTRAPGAAAFLLELLALAAGGYGAWLGATLVRQFRIGVVAETEPEFDAFEALGESQTP</sequence>
<feature type="transmembrane region" description="Helical" evidence="1">
    <location>
        <begin position="21"/>
        <end position="41"/>
    </location>
</feature>
<name>A0ABQ5QXB9_9ACTN</name>
<evidence type="ECO:0000313" key="3">
    <source>
        <dbReference type="EMBL" id="GLH98354.1"/>
    </source>
</evidence>
<dbReference type="InterPro" id="IPR019251">
    <property type="entry name" value="DUF2231_TM"/>
</dbReference>
<reference evidence="3" key="1">
    <citation type="submission" date="2022-12" db="EMBL/GenBank/DDBJ databases">
        <title>New Phytohabitans aurantiacus sp. RD004123 nov., an actinomycete isolated from soil.</title>
        <authorList>
            <person name="Triningsih D.W."/>
            <person name="Harunari E."/>
            <person name="Igarashi Y."/>
        </authorList>
    </citation>
    <scope>NUCLEOTIDE SEQUENCE</scope>
    <source>
        <strain evidence="3">RD004123</strain>
    </source>
</reference>
<evidence type="ECO:0000313" key="4">
    <source>
        <dbReference type="Proteomes" id="UP001144280"/>
    </source>
</evidence>